<keyword evidence="2" id="KW-1133">Transmembrane helix</keyword>
<dbReference type="AlphaFoldDB" id="A0A7J7Y9A1"/>
<comment type="caution">
    <text evidence="3">The sequence shown here is derived from an EMBL/GenBank/DDBJ whole genome shotgun (WGS) entry which is preliminary data.</text>
</comment>
<evidence type="ECO:0000256" key="1">
    <source>
        <dbReference type="SAM" id="MobiDB-lite"/>
    </source>
</evidence>
<dbReference type="Proteomes" id="UP000558488">
    <property type="component" value="Unassembled WGS sequence"/>
</dbReference>
<keyword evidence="4" id="KW-1185">Reference proteome</keyword>
<reference evidence="3 4" key="1">
    <citation type="journal article" date="2020" name="Nature">
        <title>Six reference-quality genomes reveal evolution of bat adaptations.</title>
        <authorList>
            <person name="Jebb D."/>
            <person name="Huang Z."/>
            <person name="Pippel M."/>
            <person name="Hughes G.M."/>
            <person name="Lavrichenko K."/>
            <person name="Devanna P."/>
            <person name="Winkler S."/>
            <person name="Jermiin L.S."/>
            <person name="Skirmuntt E.C."/>
            <person name="Katzourakis A."/>
            <person name="Burkitt-Gray L."/>
            <person name="Ray D.A."/>
            <person name="Sullivan K.A.M."/>
            <person name="Roscito J.G."/>
            <person name="Kirilenko B.M."/>
            <person name="Davalos L.M."/>
            <person name="Corthals A.P."/>
            <person name="Power M.L."/>
            <person name="Jones G."/>
            <person name="Ransome R.D."/>
            <person name="Dechmann D.K.N."/>
            <person name="Locatelli A.G."/>
            <person name="Puechmaille S.J."/>
            <person name="Fedrigo O."/>
            <person name="Jarvis E.D."/>
            <person name="Hiller M."/>
            <person name="Vernes S.C."/>
            <person name="Myers E.W."/>
            <person name="Teeling E.C."/>
        </authorList>
    </citation>
    <scope>NUCLEOTIDE SEQUENCE [LARGE SCALE GENOMIC DNA]</scope>
    <source>
        <strain evidence="3">MPipKuh1</strain>
        <tissue evidence="3">Flight muscle</tissue>
    </source>
</reference>
<name>A0A7J7Y9A1_PIPKU</name>
<evidence type="ECO:0000313" key="4">
    <source>
        <dbReference type="Proteomes" id="UP000558488"/>
    </source>
</evidence>
<protein>
    <submittedName>
        <fullName evidence="3">Uncharacterized protein</fullName>
    </submittedName>
</protein>
<keyword evidence="2" id="KW-0472">Membrane</keyword>
<feature type="transmembrane region" description="Helical" evidence="2">
    <location>
        <begin position="96"/>
        <end position="117"/>
    </location>
</feature>
<sequence length="159" mass="17823">MRRGRVCHPISPLEATLASGLLLSLDTPGTRQPQGLCACCSLCPECSSWSANRRAARSLRSSRPQLQCHLPREATPDLCPSLRRKCPPHPHPLQCVFLLLLFSFLSFSFIIYFIDFLQRGRQRDRELETSMRENHPSAASCTPPTGDVPTTKVHALDRN</sequence>
<accession>A0A7J7Y9A1</accession>
<gene>
    <name evidence="3" type="ORF">mPipKuh1_010355</name>
</gene>
<organism evidence="3 4">
    <name type="scientific">Pipistrellus kuhlii</name>
    <name type="common">Kuhl's pipistrelle</name>
    <dbReference type="NCBI Taxonomy" id="59472"/>
    <lineage>
        <taxon>Eukaryota</taxon>
        <taxon>Metazoa</taxon>
        <taxon>Chordata</taxon>
        <taxon>Craniata</taxon>
        <taxon>Vertebrata</taxon>
        <taxon>Euteleostomi</taxon>
        <taxon>Mammalia</taxon>
        <taxon>Eutheria</taxon>
        <taxon>Laurasiatheria</taxon>
        <taxon>Chiroptera</taxon>
        <taxon>Yangochiroptera</taxon>
        <taxon>Vespertilionidae</taxon>
        <taxon>Pipistrellus</taxon>
    </lineage>
</organism>
<proteinExistence type="predicted"/>
<dbReference type="EMBL" id="JACAGB010000006">
    <property type="protein sequence ID" value="KAF6358533.1"/>
    <property type="molecule type" value="Genomic_DNA"/>
</dbReference>
<evidence type="ECO:0000256" key="2">
    <source>
        <dbReference type="SAM" id="Phobius"/>
    </source>
</evidence>
<feature type="region of interest" description="Disordered" evidence="1">
    <location>
        <begin position="127"/>
        <end position="159"/>
    </location>
</feature>
<evidence type="ECO:0000313" key="3">
    <source>
        <dbReference type="EMBL" id="KAF6358533.1"/>
    </source>
</evidence>
<keyword evidence="2" id="KW-0812">Transmembrane</keyword>